<dbReference type="Proteomes" id="UP001597092">
    <property type="component" value="Unassembled WGS sequence"/>
</dbReference>
<dbReference type="EMBL" id="JBHUDP010000002">
    <property type="protein sequence ID" value="MFD1685447.1"/>
    <property type="molecule type" value="Genomic_DNA"/>
</dbReference>
<evidence type="ECO:0000313" key="3">
    <source>
        <dbReference type="EMBL" id="MFD1685447.1"/>
    </source>
</evidence>
<sequence>MDSENRSDAADPSKSPETAESAARPETAESAGHPDTAESAGHPDTAEPTIGLDAAGPTARPRTVDVADPERLARLRRVSRLLDSAVEIPGVNVRVGLDPLLGLLPGVGDATATAASAYVVAEAAALGAPRATLARMCLNLLVDALLGSIPLVGDAFDVVWRANDRNVRLLEARLADPTAERRDRRVVIVLGIAVFVGVLTVSAAVVATLWWLFGVAGVV</sequence>
<dbReference type="AlphaFoldDB" id="A0ABD6DV46"/>
<gene>
    <name evidence="3" type="ORF">ACFSAS_07455</name>
</gene>
<feature type="region of interest" description="Disordered" evidence="1">
    <location>
        <begin position="1"/>
        <end position="66"/>
    </location>
</feature>
<evidence type="ECO:0000313" key="4">
    <source>
        <dbReference type="Proteomes" id="UP001597092"/>
    </source>
</evidence>
<dbReference type="RefSeq" id="WP_390281961.1">
    <property type="nucleotide sequence ID" value="NZ_JANHAW010000001.1"/>
</dbReference>
<dbReference type="Pfam" id="PF13430">
    <property type="entry name" value="DUF4112"/>
    <property type="match status" value="1"/>
</dbReference>
<organism evidence="3 4">
    <name type="scientific">Halobellus litoreus</name>
    <dbReference type="NCBI Taxonomy" id="755310"/>
    <lineage>
        <taxon>Archaea</taxon>
        <taxon>Methanobacteriati</taxon>
        <taxon>Methanobacteriota</taxon>
        <taxon>Stenosarchaea group</taxon>
        <taxon>Halobacteria</taxon>
        <taxon>Halobacteriales</taxon>
        <taxon>Haloferacaceae</taxon>
        <taxon>Halobellus</taxon>
    </lineage>
</organism>
<dbReference type="PANTHER" id="PTHR35519:SF2">
    <property type="entry name" value="PH DOMAIN PROTEIN"/>
    <property type="match status" value="1"/>
</dbReference>
<dbReference type="PANTHER" id="PTHR35519">
    <property type="entry name" value="MEMBRANE PROTEINS"/>
    <property type="match status" value="1"/>
</dbReference>
<keyword evidence="2" id="KW-0812">Transmembrane</keyword>
<proteinExistence type="predicted"/>
<comment type="caution">
    <text evidence="3">The sequence shown here is derived from an EMBL/GenBank/DDBJ whole genome shotgun (WGS) entry which is preliminary data.</text>
</comment>
<feature type="transmembrane region" description="Helical" evidence="2">
    <location>
        <begin position="186"/>
        <end position="213"/>
    </location>
</feature>
<protein>
    <submittedName>
        <fullName evidence="3">DUF4112 domain-containing protein</fullName>
    </submittedName>
</protein>
<evidence type="ECO:0000256" key="2">
    <source>
        <dbReference type="SAM" id="Phobius"/>
    </source>
</evidence>
<feature type="compositionally biased region" description="Basic and acidic residues" evidence="1">
    <location>
        <begin position="1"/>
        <end position="11"/>
    </location>
</feature>
<keyword evidence="4" id="KW-1185">Reference proteome</keyword>
<accession>A0ABD6DV46</accession>
<keyword evidence="2" id="KW-1133">Transmembrane helix</keyword>
<keyword evidence="2" id="KW-0472">Membrane</keyword>
<evidence type="ECO:0000256" key="1">
    <source>
        <dbReference type="SAM" id="MobiDB-lite"/>
    </source>
</evidence>
<name>A0ABD6DV46_9EURY</name>
<reference evidence="3 4" key="1">
    <citation type="journal article" date="2019" name="Int. J. Syst. Evol. Microbiol.">
        <title>The Global Catalogue of Microorganisms (GCM) 10K type strain sequencing project: providing services to taxonomists for standard genome sequencing and annotation.</title>
        <authorList>
            <consortium name="The Broad Institute Genomics Platform"/>
            <consortium name="The Broad Institute Genome Sequencing Center for Infectious Disease"/>
            <person name="Wu L."/>
            <person name="Ma J."/>
        </authorList>
    </citation>
    <scope>NUCLEOTIDE SEQUENCE [LARGE SCALE GENOMIC DNA]</scope>
    <source>
        <strain evidence="3 4">CGMCC 1.10387</strain>
    </source>
</reference>
<dbReference type="InterPro" id="IPR025187">
    <property type="entry name" value="DUF4112"/>
</dbReference>